<dbReference type="InterPro" id="IPR035965">
    <property type="entry name" value="PAS-like_dom_sf"/>
</dbReference>
<dbReference type="CDD" id="cd00009">
    <property type="entry name" value="AAA"/>
    <property type="match status" value="1"/>
</dbReference>
<keyword evidence="1" id="KW-0547">Nucleotide-binding</keyword>
<dbReference type="SUPFAM" id="SSF55785">
    <property type="entry name" value="PYP-like sensor domain (PAS domain)"/>
    <property type="match status" value="1"/>
</dbReference>
<dbReference type="Gene3D" id="3.30.450.20">
    <property type="entry name" value="PAS domain"/>
    <property type="match status" value="1"/>
</dbReference>
<evidence type="ECO:0000259" key="5">
    <source>
        <dbReference type="PROSITE" id="PS50045"/>
    </source>
</evidence>
<dbReference type="InterPro" id="IPR025662">
    <property type="entry name" value="Sigma_54_int_dom_ATP-bd_1"/>
</dbReference>
<dbReference type="InterPro" id="IPR058031">
    <property type="entry name" value="AAA_lid_NorR"/>
</dbReference>
<dbReference type="GO" id="GO:0006355">
    <property type="term" value="P:regulation of DNA-templated transcription"/>
    <property type="evidence" value="ECO:0007669"/>
    <property type="project" value="InterPro"/>
</dbReference>
<dbReference type="Pfam" id="PF02954">
    <property type="entry name" value="HTH_8"/>
    <property type="match status" value="1"/>
</dbReference>
<evidence type="ECO:0000259" key="6">
    <source>
        <dbReference type="PROSITE" id="PS50112"/>
    </source>
</evidence>
<evidence type="ECO:0000313" key="7">
    <source>
        <dbReference type="EMBL" id="SCZ81057.1"/>
    </source>
</evidence>
<dbReference type="STRING" id="1120920.SAMN03080599_02585"/>
<dbReference type="PROSITE" id="PS00675">
    <property type="entry name" value="SIGMA54_INTERACT_1"/>
    <property type="match status" value="1"/>
</dbReference>
<dbReference type="CDD" id="cd00130">
    <property type="entry name" value="PAS"/>
    <property type="match status" value="1"/>
</dbReference>
<organism evidence="7 8">
    <name type="scientific">Acidaminobacter hydrogenoformans DSM 2784</name>
    <dbReference type="NCBI Taxonomy" id="1120920"/>
    <lineage>
        <taxon>Bacteria</taxon>
        <taxon>Bacillati</taxon>
        <taxon>Bacillota</taxon>
        <taxon>Clostridia</taxon>
        <taxon>Peptostreptococcales</taxon>
        <taxon>Acidaminobacteraceae</taxon>
        <taxon>Acidaminobacter</taxon>
    </lineage>
</organism>
<keyword evidence="4" id="KW-0804">Transcription</keyword>
<dbReference type="PROSITE" id="PS00688">
    <property type="entry name" value="SIGMA54_INTERACT_3"/>
    <property type="match status" value="1"/>
</dbReference>
<keyword evidence="2" id="KW-0067">ATP-binding</keyword>
<dbReference type="SUPFAM" id="SSF52540">
    <property type="entry name" value="P-loop containing nucleoside triphosphate hydrolases"/>
    <property type="match status" value="1"/>
</dbReference>
<keyword evidence="3" id="KW-0805">Transcription regulation</keyword>
<gene>
    <name evidence="7" type="ORF">SAMN03080599_02585</name>
</gene>
<reference evidence="7 8" key="1">
    <citation type="submission" date="2016-10" db="EMBL/GenBank/DDBJ databases">
        <authorList>
            <person name="de Groot N.N."/>
        </authorList>
    </citation>
    <scope>NUCLEOTIDE SEQUENCE [LARGE SCALE GENOMIC DNA]</scope>
    <source>
        <strain evidence="7 8">DSM 2784</strain>
    </source>
</reference>
<evidence type="ECO:0000256" key="4">
    <source>
        <dbReference type="ARBA" id="ARBA00023163"/>
    </source>
</evidence>
<dbReference type="GO" id="GO:0043565">
    <property type="term" value="F:sequence-specific DNA binding"/>
    <property type="evidence" value="ECO:0007669"/>
    <property type="project" value="InterPro"/>
</dbReference>
<dbReference type="PROSITE" id="PS50045">
    <property type="entry name" value="SIGMA54_INTERACT_4"/>
    <property type="match status" value="1"/>
</dbReference>
<protein>
    <submittedName>
        <fullName evidence="7">Arginine utilization regulatory protein</fullName>
    </submittedName>
</protein>
<feature type="domain" description="Sigma-54 factor interaction" evidence="5">
    <location>
        <begin position="159"/>
        <end position="387"/>
    </location>
</feature>
<dbReference type="PANTHER" id="PTHR32071">
    <property type="entry name" value="TRANSCRIPTIONAL REGULATORY PROTEIN"/>
    <property type="match status" value="1"/>
</dbReference>
<dbReference type="Pfam" id="PF00989">
    <property type="entry name" value="PAS"/>
    <property type="match status" value="1"/>
</dbReference>
<dbReference type="SUPFAM" id="SSF46689">
    <property type="entry name" value="Homeodomain-like"/>
    <property type="match status" value="1"/>
</dbReference>
<dbReference type="InterPro" id="IPR013767">
    <property type="entry name" value="PAS_fold"/>
</dbReference>
<dbReference type="RefSeq" id="WP_170829448.1">
    <property type="nucleotide sequence ID" value="NZ_FMWL01000016.1"/>
</dbReference>
<dbReference type="Proteomes" id="UP000199208">
    <property type="component" value="Unassembled WGS sequence"/>
</dbReference>
<dbReference type="PROSITE" id="PS50112">
    <property type="entry name" value="PAS"/>
    <property type="match status" value="1"/>
</dbReference>
<dbReference type="InterPro" id="IPR002078">
    <property type="entry name" value="Sigma_54_int"/>
</dbReference>
<dbReference type="PANTHER" id="PTHR32071:SF74">
    <property type="entry name" value="TRANSCRIPTIONAL ACTIVATOR ROCR"/>
    <property type="match status" value="1"/>
</dbReference>
<dbReference type="GO" id="GO:0005524">
    <property type="term" value="F:ATP binding"/>
    <property type="evidence" value="ECO:0007669"/>
    <property type="project" value="UniProtKB-KW"/>
</dbReference>
<dbReference type="InterPro" id="IPR002197">
    <property type="entry name" value="HTH_Fis"/>
</dbReference>
<dbReference type="Pfam" id="PF25601">
    <property type="entry name" value="AAA_lid_14"/>
    <property type="match status" value="1"/>
</dbReference>
<accession>A0A1G5S4H3</accession>
<evidence type="ECO:0000313" key="8">
    <source>
        <dbReference type="Proteomes" id="UP000199208"/>
    </source>
</evidence>
<evidence type="ECO:0000256" key="2">
    <source>
        <dbReference type="ARBA" id="ARBA00022840"/>
    </source>
</evidence>
<dbReference type="InterPro" id="IPR009057">
    <property type="entry name" value="Homeodomain-like_sf"/>
</dbReference>
<dbReference type="Pfam" id="PF00158">
    <property type="entry name" value="Sigma54_activat"/>
    <property type="match status" value="1"/>
</dbReference>
<dbReference type="Gene3D" id="1.10.8.60">
    <property type="match status" value="1"/>
</dbReference>
<dbReference type="NCBIfam" id="TIGR00229">
    <property type="entry name" value="sensory_box"/>
    <property type="match status" value="1"/>
</dbReference>
<sequence length="481" mass="54079">MDTLDQLKIYQKIIASVHDGIVISDAAGKIVAYNPAQEQLEDHDASNMVGKYLWEAYQYGTSDHSEHQTVLESGKPILDKYKAHAYKNGTPKYVSYSTYPVVENGRRIGVFSVSKNETKLHALLEETIELKRQFFQALPKGQEKETLHGNGTRFTFSDIVGDSQVTKQLIHEAQTLAWMAHNILIAGETGTGKEVYAQSIHNYGKKNKAPFLAINCAAIPENLLEGILFGTVKGAFTGAVDRSGIFEEAGEGTIFLDELNSMPVAMQAKLLRVIQERRFNRVGGTVMVPVRCRIMCAVNEDPYDLIESGRLRKDLYYRIASLSLYIPPLRHRRSEILGLADHFIQKSSDAMNRKVKGLSPELKDLLLSYRWPGNVRELEHVIENLVLRATEDQSMLKLENLPPHLSMLLGKVPRYTLDRDKEPSSNNLSLNDKLRAVEAQCIFEALEATGWNLSAAARRLGIIRQSLASRMKKLNITRTRV</sequence>
<dbReference type="Gene3D" id="1.10.10.60">
    <property type="entry name" value="Homeodomain-like"/>
    <property type="match status" value="1"/>
</dbReference>
<evidence type="ECO:0000256" key="1">
    <source>
        <dbReference type="ARBA" id="ARBA00022741"/>
    </source>
</evidence>
<evidence type="ECO:0000256" key="3">
    <source>
        <dbReference type="ARBA" id="ARBA00023015"/>
    </source>
</evidence>
<dbReference type="Gene3D" id="3.40.50.300">
    <property type="entry name" value="P-loop containing nucleotide triphosphate hydrolases"/>
    <property type="match status" value="1"/>
</dbReference>
<dbReference type="InterPro" id="IPR025944">
    <property type="entry name" value="Sigma_54_int_dom_CS"/>
</dbReference>
<feature type="domain" description="PAS" evidence="6">
    <location>
        <begin position="6"/>
        <end position="51"/>
    </location>
</feature>
<dbReference type="FunFam" id="3.40.50.300:FF:000006">
    <property type="entry name" value="DNA-binding transcriptional regulator NtrC"/>
    <property type="match status" value="1"/>
</dbReference>
<name>A0A1G5S4H3_9FIRM</name>
<keyword evidence="8" id="KW-1185">Reference proteome</keyword>
<dbReference type="InterPro" id="IPR000014">
    <property type="entry name" value="PAS"/>
</dbReference>
<dbReference type="EMBL" id="FMWL01000016">
    <property type="protein sequence ID" value="SCZ81057.1"/>
    <property type="molecule type" value="Genomic_DNA"/>
</dbReference>
<proteinExistence type="predicted"/>
<dbReference type="InterPro" id="IPR003593">
    <property type="entry name" value="AAA+_ATPase"/>
</dbReference>
<dbReference type="AlphaFoldDB" id="A0A1G5S4H3"/>
<dbReference type="SMART" id="SM00382">
    <property type="entry name" value="AAA"/>
    <property type="match status" value="1"/>
</dbReference>
<dbReference type="InterPro" id="IPR027417">
    <property type="entry name" value="P-loop_NTPase"/>
</dbReference>
<dbReference type="PRINTS" id="PR01590">
    <property type="entry name" value="HTHFIS"/>
</dbReference>